<evidence type="ECO:0000256" key="5">
    <source>
        <dbReference type="ARBA" id="ARBA00023134"/>
    </source>
</evidence>
<dbReference type="FunFam" id="3.40.50.300:FF:001447">
    <property type="entry name" value="Ras-related protein Rab-1B"/>
    <property type="match status" value="1"/>
</dbReference>
<evidence type="ECO:0000256" key="4">
    <source>
        <dbReference type="ARBA" id="ARBA00022927"/>
    </source>
</evidence>
<dbReference type="GO" id="GO:0003924">
    <property type="term" value="F:GTPase activity"/>
    <property type="evidence" value="ECO:0007669"/>
    <property type="project" value="InterPro"/>
</dbReference>
<gene>
    <name evidence="9" type="ORF">F3Y22_tig00006888pilonHSYRG00003</name>
</gene>
<dbReference type="PRINTS" id="PR00449">
    <property type="entry name" value="RASTRNSFRMNG"/>
</dbReference>
<dbReference type="Pfam" id="PF00071">
    <property type="entry name" value="Ras"/>
    <property type="match status" value="1"/>
</dbReference>
<sequence length="302" mass="33907">MPSRRRTLLKVIILGDSGVGKTSLMNQYVNKKFSNHKATIGADFLTKEVQFEDRLFTLQIWDTAGQERFQSLGVAFYRGADCCVLVYDVNSMNHLKTLTIGEKSKPFGSREFPICCFGKQNDVDGGNSRVVSEKKARAWCASKGNIPYFETSAKEGVNVEEAFQCIAKNALKSGEEGNILARHHRRCKQQPTKVLNLYSTPWKLRTQSQSLVPNLLGLDWDRRNWCNHGFSSPLSCLLPHHVRSHPTKSVVSPIPRSHQQTSEICASARKKGCWLIAIPVFGGDIGAREKKLMIVDFQDFSS</sequence>
<dbReference type="Proteomes" id="UP000436088">
    <property type="component" value="Unassembled WGS sequence"/>
</dbReference>
<keyword evidence="2" id="KW-0488">Methylation</keyword>
<dbReference type="AlphaFoldDB" id="A0A6A3CGG0"/>
<organism evidence="9 10">
    <name type="scientific">Hibiscus syriacus</name>
    <name type="common">Rose of Sharon</name>
    <dbReference type="NCBI Taxonomy" id="106335"/>
    <lineage>
        <taxon>Eukaryota</taxon>
        <taxon>Viridiplantae</taxon>
        <taxon>Streptophyta</taxon>
        <taxon>Embryophyta</taxon>
        <taxon>Tracheophyta</taxon>
        <taxon>Spermatophyta</taxon>
        <taxon>Magnoliopsida</taxon>
        <taxon>eudicotyledons</taxon>
        <taxon>Gunneridae</taxon>
        <taxon>Pentapetalae</taxon>
        <taxon>rosids</taxon>
        <taxon>malvids</taxon>
        <taxon>Malvales</taxon>
        <taxon>Malvaceae</taxon>
        <taxon>Malvoideae</taxon>
        <taxon>Hibiscus</taxon>
    </lineage>
</organism>
<accession>A0A6A3CGG0</accession>
<dbReference type="SMART" id="SM00173">
    <property type="entry name" value="RAS"/>
    <property type="match status" value="1"/>
</dbReference>
<dbReference type="CDD" id="cd01862">
    <property type="entry name" value="Rab7"/>
    <property type="match status" value="1"/>
</dbReference>
<protein>
    <submittedName>
        <fullName evidence="9">Ras-related protein Rab7</fullName>
    </submittedName>
</protein>
<dbReference type="SMART" id="SM00176">
    <property type="entry name" value="RAN"/>
    <property type="match status" value="1"/>
</dbReference>
<proteinExistence type="inferred from homology"/>
<evidence type="ECO:0000256" key="2">
    <source>
        <dbReference type="ARBA" id="ARBA00022481"/>
    </source>
</evidence>
<dbReference type="SMART" id="SM00174">
    <property type="entry name" value="RHO"/>
    <property type="match status" value="1"/>
</dbReference>
<dbReference type="GO" id="GO:0005774">
    <property type="term" value="C:vacuolar membrane"/>
    <property type="evidence" value="ECO:0007669"/>
    <property type="project" value="TreeGrafter"/>
</dbReference>
<reference evidence="9" key="1">
    <citation type="submission" date="2019-09" db="EMBL/GenBank/DDBJ databases">
        <title>Draft genome information of white flower Hibiscus syriacus.</title>
        <authorList>
            <person name="Kim Y.-M."/>
        </authorList>
    </citation>
    <scope>NUCLEOTIDE SEQUENCE [LARGE SCALE GENOMIC DNA]</scope>
    <source>
        <strain evidence="9">YM2019G1</strain>
    </source>
</reference>
<dbReference type="InterPro" id="IPR027417">
    <property type="entry name" value="P-loop_NTPase"/>
</dbReference>
<dbReference type="PANTHER" id="PTHR47981">
    <property type="entry name" value="RAB FAMILY"/>
    <property type="match status" value="1"/>
</dbReference>
<evidence type="ECO:0000256" key="1">
    <source>
        <dbReference type="ARBA" id="ARBA00006270"/>
    </source>
</evidence>
<evidence type="ECO:0000256" key="7">
    <source>
        <dbReference type="ARBA" id="ARBA00023289"/>
    </source>
</evidence>
<dbReference type="PANTHER" id="PTHR47981:SF4">
    <property type="entry name" value="RAS-RELATED PROTEIN RABG3F"/>
    <property type="match status" value="1"/>
</dbReference>
<keyword evidence="5" id="KW-0342">GTP-binding</keyword>
<comment type="similarity">
    <text evidence="1">Belongs to the small GTPase superfamily. Rab family.</text>
</comment>
<evidence type="ECO:0000256" key="6">
    <source>
        <dbReference type="ARBA" id="ARBA00023288"/>
    </source>
</evidence>
<evidence type="ECO:0000313" key="10">
    <source>
        <dbReference type="Proteomes" id="UP000436088"/>
    </source>
</evidence>
<dbReference type="PROSITE" id="PS51419">
    <property type="entry name" value="RAB"/>
    <property type="match status" value="1"/>
</dbReference>
<evidence type="ECO:0000256" key="3">
    <source>
        <dbReference type="ARBA" id="ARBA00022741"/>
    </source>
</evidence>
<comment type="caution">
    <text evidence="9">The sequence shown here is derived from an EMBL/GenBank/DDBJ whole genome shotgun (WGS) entry which is preliminary data.</text>
</comment>
<dbReference type="SMART" id="SM00175">
    <property type="entry name" value="RAB"/>
    <property type="match status" value="1"/>
</dbReference>
<keyword evidence="7" id="KW-0636">Prenylation</keyword>
<dbReference type="InterPro" id="IPR001806">
    <property type="entry name" value="Small_GTPase"/>
</dbReference>
<evidence type="ECO:0000313" key="9">
    <source>
        <dbReference type="EMBL" id="KAE8726438.1"/>
    </source>
</evidence>
<keyword evidence="3" id="KW-0547">Nucleotide-binding</keyword>
<evidence type="ECO:0000256" key="8">
    <source>
        <dbReference type="ARBA" id="ARBA00046278"/>
    </source>
</evidence>
<keyword evidence="10" id="KW-1185">Reference proteome</keyword>
<dbReference type="GO" id="GO:0012505">
    <property type="term" value="C:endomembrane system"/>
    <property type="evidence" value="ECO:0007669"/>
    <property type="project" value="UniProtKB-SubCell"/>
</dbReference>
<dbReference type="PROSITE" id="PS51421">
    <property type="entry name" value="RAS"/>
    <property type="match status" value="1"/>
</dbReference>
<dbReference type="SUPFAM" id="SSF52540">
    <property type="entry name" value="P-loop containing nucleoside triphosphate hydrolases"/>
    <property type="match status" value="1"/>
</dbReference>
<keyword evidence="4" id="KW-0813">Transport</keyword>
<dbReference type="GO" id="GO:0005525">
    <property type="term" value="F:GTP binding"/>
    <property type="evidence" value="ECO:0007669"/>
    <property type="project" value="UniProtKB-KW"/>
</dbReference>
<dbReference type="NCBIfam" id="TIGR00231">
    <property type="entry name" value="small_GTP"/>
    <property type="match status" value="1"/>
</dbReference>
<keyword evidence="6" id="KW-0449">Lipoprotein</keyword>
<dbReference type="EMBL" id="VEPZ02000365">
    <property type="protein sequence ID" value="KAE8726438.1"/>
    <property type="molecule type" value="Genomic_DNA"/>
</dbReference>
<dbReference type="GO" id="GO:0015031">
    <property type="term" value="P:protein transport"/>
    <property type="evidence" value="ECO:0007669"/>
    <property type="project" value="UniProtKB-KW"/>
</dbReference>
<name>A0A6A3CGG0_HIBSY</name>
<keyword evidence="4" id="KW-0653">Protein transport</keyword>
<comment type="subcellular location">
    <subcellularLocation>
        <location evidence="8">Endomembrane system</location>
        <topology evidence="8">Lipid-anchor</topology>
        <orientation evidence="8">Cytoplasmic side</orientation>
    </subcellularLocation>
</comment>
<dbReference type="InterPro" id="IPR005225">
    <property type="entry name" value="Small_GTP-bd"/>
</dbReference>
<dbReference type="Gene3D" id="3.40.50.300">
    <property type="entry name" value="P-loop containing nucleotide triphosphate hydrolases"/>
    <property type="match status" value="1"/>
</dbReference>